<sequence length="82" mass="9409">IINPTIPHEHAVCNECILLTKQIEANIKIIQVNLYFLEVEIDSTKVENVDSKEITNIARIGAQYSVKDLLNYIIPYLEQIKI</sequence>
<evidence type="ECO:0000313" key="2">
    <source>
        <dbReference type="Proteomes" id="UP000789901"/>
    </source>
</evidence>
<protein>
    <submittedName>
        <fullName evidence="1">39740_t:CDS:1</fullName>
    </submittedName>
</protein>
<evidence type="ECO:0000313" key="1">
    <source>
        <dbReference type="EMBL" id="CAG8830511.1"/>
    </source>
</evidence>
<gene>
    <name evidence="1" type="ORF">GMARGA_LOCUS30347</name>
</gene>
<organism evidence="1 2">
    <name type="scientific">Gigaspora margarita</name>
    <dbReference type="NCBI Taxonomy" id="4874"/>
    <lineage>
        <taxon>Eukaryota</taxon>
        <taxon>Fungi</taxon>
        <taxon>Fungi incertae sedis</taxon>
        <taxon>Mucoromycota</taxon>
        <taxon>Glomeromycotina</taxon>
        <taxon>Glomeromycetes</taxon>
        <taxon>Diversisporales</taxon>
        <taxon>Gigasporaceae</taxon>
        <taxon>Gigaspora</taxon>
    </lineage>
</organism>
<dbReference type="Proteomes" id="UP000789901">
    <property type="component" value="Unassembled WGS sequence"/>
</dbReference>
<comment type="caution">
    <text evidence="1">The sequence shown here is derived from an EMBL/GenBank/DDBJ whole genome shotgun (WGS) entry which is preliminary data.</text>
</comment>
<proteinExistence type="predicted"/>
<feature type="non-terminal residue" evidence="1">
    <location>
        <position position="1"/>
    </location>
</feature>
<reference evidence="1 2" key="1">
    <citation type="submission" date="2021-06" db="EMBL/GenBank/DDBJ databases">
        <authorList>
            <person name="Kallberg Y."/>
            <person name="Tangrot J."/>
            <person name="Rosling A."/>
        </authorList>
    </citation>
    <scope>NUCLEOTIDE SEQUENCE [LARGE SCALE GENOMIC DNA]</scope>
    <source>
        <strain evidence="1 2">120-4 pot B 10/14</strain>
    </source>
</reference>
<name>A0ABN7WGE9_GIGMA</name>
<accession>A0ABN7WGE9</accession>
<dbReference type="EMBL" id="CAJVQB010042562">
    <property type="protein sequence ID" value="CAG8830511.1"/>
    <property type="molecule type" value="Genomic_DNA"/>
</dbReference>
<keyword evidence="2" id="KW-1185">Reference proteome</keyword>